<feature type="transmembrane region" description="Helical" evidence="3">
    <location>
        <begin position="12"/>
        <end position="34"/>
    </location>
</feature>
<dbReference type="Proteomes" id="UP000051586">
    <property type="component" value="Unassembled WGS sequence"/>
</dbReference>
<dbReference type="PRINTS" id="PR01002">
    <property type="entry name" value="FLGFLGJ"/>
</dbReference>
<dbReference type="RefSeq" id="WP_056961909.1">
    <property type="nucleotide sequence ID" value="NZ_AYZI01000011.1"/>
</dbReference>
<dbReference type="SMART" id="SM00047">
    <property type="entry name" value="LYZ2"/>
    <property type="match status" value="1"/>
</dbReference>
<sequence length="213" mass="24862">MKSTKTRHSNSSIWYPIIAFLIVFGTVLLLFGVYKVRQHINQQRLLENERKFNRENDPVYQQHQKFIKQVAEPAVAQYKQNQQVLPSVVIAQAILESDWGKSKLYQNAYNPFGIKGTYNGQSISYNTDEYIDNKRVTQVGQFRKYPDLQSAIEDHNQALYDKFLKKSGITDYKEEAELLQKNTYATDPKYAKKLINVIKTHGLDKYDKEAMQK</sequence>
<gene>
    <name evidence="5" type="ORF">FC87_GL000259</name>
</gene>
<evidence type="ECO:0000313" key="6">
    <source>
        <dbReference type="Proteomes" id="UP000051586"/>
    </source>
</evidence>
<dbReference type="STRING" id="1423745.GCA_001311215_01473"/>
<dbReference type="Pfam" id="PF01832">
    <property type="entry name" value="Glucosaminidase"/>
    <property type="match status" value="1"/>
</dbReference>
<evidence type="ECO:0000256" key="2">
    <source>
        <dbReference type="ARBA" id="ARBA00022801"/>
    </source>
</evidence>
<dbReference type="Gene3D" id="1.10.530.10">
    <property type="match status" value="1"/>
</dbReference>
<protein>
    <submittedName>
        <fullName evidence="5">Exoglucosaminidase</fullName>
    </submittedName>
</protein>
<dbReference type="GO" id="GO:0004040">
    <property type="term" value="F:amidase activity"/>
    <property type="evidence" value="ECO:0007669"/>
    <property type="project" value="InterPro"/>
</dbReference>
<keyword evidence="3" id="KW-0812">Transmembrane</keyword>
<reference evidence="5 6" key="1">
    <citation type="journal article" date="2015" name="Genome Announc.">
        <title>Expanding the biotechnology potential of lactobacilli through comparative genomics of 213 strains and associated genera.</title>
        <authorList>
            <person name="Sun Z."/>
            <person name="Harris H.M."/>
            <person name="McCann A."/>
            <person name="Guo C."/>
            <person name="Argimon S."/>
            <person name="Zhang W."/>
            <person name="Yang X."/>
            <person name="Jeffery I.B."/>
            <person name="Cooney J.C."/>
            <person name="Kagawa T.F."/>
            <person name="Liu W."/>
            <person name="Song Y."/>
            <person name="Salvetti E."/>
            <person name="Wrobel A."/>
            <person name="Rasinkangas P."/>
            <person name="Parkhill J."/>
            <person name="Rea M.C."/>
            <person name="O'Sullivan O."/>
            <person name="Ritari J."/>
            <person name="Douillard F.P."/>
            <person name="Paul Ross R."/>
            <person name="Yang R."/>
            <person name="Briner A.E."/>
            <person name="Felis G.E."/>
            <person name="de Vos W.M."/>
            <person name="Barrangou R."/>
            <person name="Klaenhammer T.R."/>
            <person name="Caufield P.W."/>
            <person name="Cui Y."/>
            <person name="Zhang H."/>
            <person name="O'Toole P.W."/>
        </authorList>
    </citation>
    <scope>NUCLEOTIDE SEQUENCE [LARGE SCALE GENOMIC DNA]</scope>
    <source>
        <strain evidence="5 6">DSM 22689</strain>
    </source>
</reference>
<organism evidence="5 6">
    <name type="scientific">Fructilactobacillus florum DSM 22689 = JCM 16035</name>
    <dbReference type="NCBI Taxonomy" id="1423745"/>
    <lineage>
        <taxon>Bacteria</taxon>
        <taxon>Bacillati</taxon>
        <taxon>Bacillota</taxon>
        <taxon>Bacilli</taxon>
        <taxon>Lactobacillales</taxon>
        <taxon>Lactobacillaceae</taxon>
        <taxon>Fructilactobacillus</taxon>
    </lineage>
</organism>
<comment type="caution">
    <text evidence="5">The sequence shown here is derived from an EMBL/GenBank/DDBJ whole genome shotgun (WGS) entry which is preliminary data.</text>
</comment>
<dbReference type="PANTHER" id="PTHR33308">
    <property type="entry name" value="PEPTIDOGLYCAN HYDROLASE FLGJ"/>
    <property type="match status" value="1"/>
</dbReference>
<proteinExistence type="inferred from homology"/>
<name>A0A0R2CEV2_9LACO</name>
<accession>A0A0R2CEV2</accession>
<evidence type="ECO:0000256" key="3">
    <source>
        <dbReference type="SAM" id="Phobius"/>
    </source>
</evidence>
<dbReference type="PATRIC" id="fig|1423745.4.peg.267"/>
<feature type="domain" description="Mannosyl-glycoprotein endo-beta-N-acetylglucosamidase-like" evidence="4">
    <location>
        <begin position="51"/>
        <end position="207"/>
    </location>
</feature>
<dbReference type="InterPro" id="IPR002901">
    <property type="entry name" value="MGlyc_endo_b_GlcNAc-like_dom"/>
</dbReference>
<keyword evidence="3" id="KW-1133">Transmembrane helix</keyword>
<keyword evidence="3" id="KW-0472">Membrane</keyword>
<dbReference type="InterPro" id="IPR051056">
    <property type="entry name" value="Glycosyl_Hydrolase_73"/>
</dbReference>
<dbReference type="Gene3D" id="4.10.80.30">
    <property type="entry name" value="DNA polymerase, domain 6"/>
    <property type="match status" value="1"/>
</dbReference>
<evidence type="ECO:0000313" key="5">
    <source>
        <dbReference type="EMBL" id="KRM89845.1"/>
    </source>
</evidence>
<evidence type="ECO:0000259" key="4">
    <source>
        <dbReference type="SMART" id="SM00047"/>
    </source>
</evidence>
<keyword evidence="2" id="KW-0378">Hydrolase</keyword>
<comment type="similarity">
    <text evidence="1">Belongs to the glycosyl hydrolase 73 family.</text>
</comment>
<dbReference type="AlphaFoldDB" id="A0A0R2CEV2"/>
<dbReference type="EMBL" id="AYZI01000011">
    <property type="protein sequence ID" value="KRM89845.1"/>
    <property type="molecule type" value="Genomic_DNA"/>
</dbReference>
<evidence type="ECO:0000256" key="1">
    <source>
        <dbReference type="ARBA" id="ARBA00010266"/>
    </source>
</evidence>
<dbReference type="PANTHER" id="PTHR33308:SF9">
    <property type="entry name" value="PEPTIDOGLYCAN HYDROLASE FLGJ"/>
    <property type="match status" value="1"/>
</dbReference>